<dbReference type="AlphaFoldDB" id="A0A1V8RUG7"/>
<proteinExistence type="predicted"/>
<evidence type="ECO:0000313" key="2">
    <source>
        <dbReference type="EMBL" id="OQM76805.1"/>
    </source>
</evidence>
<evidence type="ECO:0000259" key="1">
    <source>
        <dbReference type="Pfam" id="PF20109"/>
    </source>
</evidence>
<organism evidence="2 3">
    <name type="scientific">Manganibacter manganicus</name>
    <dbReference type="NCBI Taxonomy" id="1873176"/>
    <lineage>
        <taxon>Bacteria</taxon>
        <taxon>Pseudomonadati</taxon>
        <taxon>Pseudomonadota</taxon>
        <taxon>Alphaproteobacteria</taxon>
        <taxon>Hyphomicrobiales</taxon>
        <taxon>Phyllobacteriaceae</taxon>
        <taxon>Manganibacter</taxon>
    </lineage>
</organism>
<dbReference type="EMBL" id="MDET01000005">
    <property type="protein sequence ID" value="OQM76805.1"/>
    <property type="molecule type" value="Genomic_DNA"/>
</dbReference>
<accession>A0A1V8RUG7</accession>
<dbReference type="STRING" id="1873176.BFN67_12960"/>
<dbReference type="Proteomes" id="UP000191905">
    <property type="component" value="Unassembled WGS sequence"/>
</dbReference>
<evidence type="ECO:0000313" key="3">
    <source>
        <dbReference type="Proteomes" id="UP000191905"/>
    </source>
</evidence>
<gene>
    <name evidence="2" type="ORF">BFN67_12960</name>
</gene>
<keyword evidence="3" id="KW-1185">Reference proteome</keyword>
<dbReference type="OrthoDB" id="8654520at2"/>
<comment type="caution">
    <text evidence="2">The sequence shown here is derived from an EMBL/GenBank/DDBJ whole genome shotgun (WGS) entry which is preliminary data.</text>
</comment>
<protein>
    <recommendedName>
        <fullName evidence="1">Transcriptional regulator-like domain-containing protein</fullName>
    </recommendedName>
</protein>
<dbReference type="Pfam" id="PF20109">
    <property type="entry name" value="Trans_reg_dom"/>
    <property type="match status" value="1"/>
</dbReference>
<dbReference type="RefSeq" id="WP_080918546.1">
    <property type="nucleotide sequence ID" value="NZ_MDET01000005.1"/>
</dbReference>
<dbReference type="InterPro" id="IPR045465">
    <property type="entry name" value="Trans_reg_dom"/>
</dbReference>
<sequence length="65" mass="7833">MLHIEWWHHPAYGYMSQLSAADFAWEHLRRDDEYRQDCQTLALASRQSAHQLESFAQRWGLLFPE</sequence>
<reference evidence="2 3" key="1">
    <citation type="journal article" date="2016" name="Int. J. Syst. Evol. Microbiol.">
        <title>Pseudaminobacter manganicus sp. nov., isolated from sludge of a manganese mine.</title>
        <authorList>
            <person name="Li J."/>
            <person name="Huang J."/>
            <person name="Liao S."/>
            <person name="Wang G."/>
        </authorList>
    </citation>
    <scope>NUCLEOTIDE SEQUENCE [LARGE SCALE GENOMIC DNA]</scope>
    <source>
        <strain evidence="2 3">JH-7</strain>
    </source>
</reference>
<feature type="domain" description="Transcriptional regulator-like" evidence="1">
    <location>
        <begin position="5"/>
        <end position="64"/>
    </location>
</feature>
<name>A0A1V8RUG7_9HYPH</name>